<protein>
    <submittedName>
        <fullName evidence="2">Uncharacterized protein</fullName>
    </submittedName>
</protein>
<dbReference type="OrthoDB" id="6528595at2759"/>
<dbReference type="Gene3D" id="2.110.10.10">
    <property type="entry name" value="Hemopexin-like domain"/>
    <property type="match status" value="1"/>
</dbReference>
<sequence length="526" mass="60750">MRRDKITLNSRCENKVMPIYIRGVIEISNEKRAILINEDIVSRIIRIQKDGLILLENQLPKAEQNITRVVGINLLMSGNAALFKPGLLNYMIRTGDPEKKQFIFGGWNQAILGCPQFLCIDAHFDAILSNESNTLIVFRGKYLWRLSVDGNGKPATVENAIKISDVFPSIDTIVTAAMSDQFGNVYLFDALAQFHAYIVDLDSIAESVFPGLNELFIVVPIWDYIKRRIFRHQPFLLEKIPNSIYSAFKPRDSREIFAFEIDNIEIDAAFYSKNAYSQGGFRFWLFHGDQFTLIDFFKAARFAARSYVNKLTFGRKELSKYLDNLDNITSAANDYRFGSYEVVKLNKQFPIDIEAAFSLPNSDVYLIKNWRFLKLSSRLFQFSNLTQLQNRRIDFLGDVFKDILHCDESKYVDYGFKSYEKFVNAYKQWFTPTFYAEGSAEIAPKVNIQKVTKNSQRETIPMFDDDVEELKEKTNSGENELLTLALFFASFLILLALLFGVILFLVHSFKKEKSKLKRSSKRRFVK</sequence>
<organism evidence="2 3">
    <name type="scientific">Dinothrombium tinctorium</name>
    <dbReference type="NCBI Taxonomy" id="1965070"/>
    <lineage>
        <taxon>Eukaryota</taxon>
        <taxon>Metazoa</taxon>
        <taxon>Ecdysozoa</taxon>
        <taxon>Arthropoda</taxon>
        <taxon>Chelicerata</taxon>
        <taxon>Arachnida</taxon>
        <taxon>Acari</taxon>
        <taxon>Acariformes</taxon>
        <taxon>Trombidiformes</taxon>
        <taxon>Prostigmata</taxon>
        <taxon>Anystina</taxon>
        <taxon>Parasitengona</taxon>
        <taxon>Trombidioidea</taxon>
        <taxon>Trombidiidae</taxon>
        <taxon>Dinothrombium</taxon>
    </lineage>
</organism>
<keyword evidence="3" id="KW-1185">Reference proteome</keyword>
<dbReference type="InterPro" id="IPR036375">
    <property type="entry name" value="Hemopexin-like_dom_sf"/>
</dbReference>
<feature type="transmembrane region" description="Helical" evidence="1">
    <location>
        <begin position="481"/>
        <end position="506"/>
    </location>
</feature>
<keyword evidence="1" id="KW-0472">Membrane</keyword>
<gene>
    <name evidence="2" type="ORF">B4U79_16449</name>
</gene>
<dbReference type="SUPFAM" id="SSF50923">
    <property type="entry name" value="Hemopexin-like domain"/>
    <property type="match status" value="1"/>
</dbReference>
<evidence type="ECO:0000313" key="2">
    <source>
        <dbReference type="EMBL" id="RWS04118.1"/>
    </source>
</evidence>
<dbReference type="AlphaFoldDB" id="A0A443QM63"/>
<keyword evidence="1" id="KW-1133">Transmembrane helix</keyword>
<accession>A0A443QM63</accession>
<dbReference type="Proteomes" id="UP000285301">
    <property type="component" value="Unassembled WGS sequence"/>
</dbReference>
<comment type="caution">
    <text evidence="2">The sequence shown here is derived from an EMBL/GenBank/DDBJ whole genome shotgun (WGS) entry which is preliminary data.</text>
</comment>
<evidence type="ECO:0000313" key="3">
    <source>
        <dbReference type="Proteomes" id="UP000285301"/>
    </source>
</evidence>
<reference evidence="2 3" key="1">
    <citation type="journal article" date="2018" name="Gigascience">
        <title>Genomes of trombidid mites reveal novel predicted allergens and laterally-transferred genes associated with secondary metabolism.</title>
        <authorList>
            <person name="Dong X."/>
            <person name="Chaisiri K."/>
            <person name="Xia D."/>
            <person name="Armstrong S.D."/>
            <person name="Fang Y."/>
            <person name="Donnelly M.J."/>
            <person name="Kadowaki T."/>
            <person name="McGarry J.W."/>
            <person name="Darby A.C."/>
            <person name="Makepeace B.L."/>
        </authorList>
    </citation>
    <scope>NUCLEOTIDE SEQUENCE [LARGE SCALE GENOMIC DNA]</scope>
    <source>
        <strain evidence="2">UoL-WK</strain>
    </source>
</reference>
<proteinExistence type="predicted"/>
<name>A0A443QM63_9ACAR</name>
<keyword evidence="1" id="KW-0812">Transmembrane</keyword>
<evidence type="ECO:0000256" key="1">
    <source>
        <dbReference type="SAM" id="Phobius"/>
    </source>
</evidence>
<dbReference type="EMBL" id="NCKU01005828">
    <property type="protein sequence ID" value="RWS04118.1"/>
    <property type="molecule type" value="Genomic_DNA"/>
</dbReference>